<dbReference type="AlphaFoldDB" id="A0A919DA62"/>
<gene>
    <name evidence="1" type="ORF">GCM10018781_76950</name>
</gene>
<accession>A0A919DA62</accession>
<evidence type="ECO:0000313" key="2">
    <source>
        <dbReference type="Proteomes" id="UP000617734"/>
    </source>
</evidence>
<dbReference type="EMBL" id="BNBO01000083">
    <property type="protein sequence ID" value="GHE25460.1"/>
    <property type="molecule type" value="Genomic_DNA"/>
</dbReference>
<dbReference type="GeneID" id="95357915"/>
<evidence type="ECO:0000313" key="1">
    <source>
        <dbReference type="EMBL" id="GHE25460.1"/>
    </source>
</evidence>
<comment type="caution">
    <text evidence="1">The sequence shown here is derived from an EMBL/GenBank/DDBJ whole genome shotgun (WGS) entry which is preliminary data.</text>
</comment>
<sequence length="132" mass="13931">MLLPTTSAMAGLVEAVRITAPSAWRTGAGTLAGETVDRWEDAQEVLGLVSALPVGPAMRCFVPGFGIRVHAAPGCLFEGQVLFEIAFCFSCRWAFLLGAAVTQDIATQAFDTTSAPARELLRRFRESAAAAG</sequence>
<name>A0A919DA62_9ACTN</name>
<proteinExistence type="predicted"/>
<dbReference type="Proteomes" id="UP000617734">
    <property type="component" value="Unassembled WGS sequence"/>
</dbReference>
<organism evidence="1 2">
    <name type="scientific">Kitasatospora indigofera</name>
    <dbReference type="NCBI Taxonomy" id="67307"/>
    <lineage>
        <taxon>Bacteria</taxon>
        <taxon>Bacillati</taxon>
        <taxon>Actinomycetota</taxon>
        <taxon>Actinomycetes</taxon>
        <taxon>Kitasatosporales</taxon>
        <taxon>Streptomycetaceae</taxon>
        <taxon>Kitasatospora</taxon>
    </lineage>
</organism>
<reference evidence="1" key="2">
    <citation type="submission" date="2020-09" db="EMBL/GenBank/DDBJ databases">
        <authorList>
            <person name="Sun Q."/>
            <person name="Ohkuma M."/>
        </authorList>
    </citation>
    <scope>NUCLEOTIDE SEQUENCE</scope>
    <source>
        <strain evidence="1">JCM 4646</strain>
    </source>
</reference>
<reference evidence="1" key="1">
    <citation type="journal article" date="2014" name="Int. J. Syst. Evol. Microbiol.">
        <title>Complete genome sequence of Corynebacterium casei LMG S-19264T (=DSM 44701T), isolated from a smear-ripened cheese.</title>
        <authorList>
            <consortium name="US DOE Joint Genome Institute (JGI-PGF)"/>
            <person name="Walter F."/>
            <person name="Albersmeier A."/>
            <person name="Kalinowski J."/>
            <person name="Ruckert C."/>
        </authorList>
    </citation>
    <scope>NUCLEOTIDE SEQUENCE</scope>
    <source>
        <strain evidence="1">JCM 4646</strain>
    </source>
</reference>
<protein>
    <submittedName>
        <fullName evidence="1">Uncharacterized protein</fullName>
    </submittedName>
</protein>
<keyword evidence="2" id="KW-1185">Reference proteome</keyword>
<dbReference type="RefSeq" id="WP_190215573.1">
    <property type="nucleotide sequence ID" value="NZ_BNBO01000083.1"/>
</dbReference>